<dbReference type="HAMAP" id="MF_00868">
    <property type="entry name" value="Cds1"/>
    <property type="match status" value="1"/>
</dbReference>
<keyword evidence="3 5" id="KW-0663">Pyridoxal phosphate</keyword>
<comment type="catalytic activity">
    <reaction evidence="5">
        <text>L-cysteine + H2O = hydrogen sulfide + pyruvate + NH4(+) + H(+)</text>
        <dbReference type="Rhea" id="RHEA:24931"/>
        <dbReference type="ChEBI" id="CHEBI:15361"/>
        <dbReference type="ChEBI" id="CHEBI:15377"/>
        <dbReference type="ChEBI" id="CHEBI:15378"/>
        <dbReference type="ChEBI" id="CHEBI:28938"/>
        <dbReference type="ChEBI" id="CHEBI:29919"/>
        <dbReference type="ChEBI" id="CHEBI:35235"/>
        <dbReference type="EC" id="4.4.1.1"/>
    </reaction>
</comment>
<evidence type="ECO:0000313" key="8">
    <source>
        <dbReference type="Proteomes" id="UP000690515"/>
    </source>
</evidence>
<protein>
    <recommendedName>
        <fullName evidence="5">L-cysteine desulfhydrase Cds1</fullName>
        <ecNumber evidence="5">4.4.1.1</ecNumber>
    </recommendedName>
</protein>
<comment type="pathway">
    <text evidence="2">Amino-acid biosynthesis; L-cysteine biosynthesis; L-cysteine from L-serine: step 2/2.</text>
</comment>
<evidence type="ECO:0000256" key="4">
    <source>
        <dbReference type="ARBA" id="ARBA00047931"/>
    </source>
</evidence>
<dbReference type="InterPro" id="IPR047586">
    <property type="entry name" value="Cds1"/>
</dbReference>
<dbReference type="SUPFAM" id="SSF53686">
    <property type="entry name" value="Tryptophan synthase beta subunit-like PLP-dependent enzymes"/>
    <property type="match status" value="1"/>
</dbReference>
<name>A0ABS5ZAE0_9GAMM</name>
<proteinExistence type="inferred from homology"/>
<feature type="domain" description="Tryptophan synthase beta chain-like PALP" evidence="6">
    <location>
        <begin position="25"/>
        <end position="319"/>
    </location>
</feature>
<dbReference type="InterPro" id="IPR036052">
    <property type="entry name" value="TrpB-like_PALP_sf"/>
</dbReference>
<comment type="cofactor">
    <cofactor evidence="1 5">
        <name>pyridoxal 5'-phosphate</name>
        <dbReference type="ChEBI" id="CHEBI:597326"/>
    </cofactor>
</comment>
<keyword evidence="5" id="KW-0456">Lyase</keyword>
<organism evidence="7 8">
    <name type="scientific">Zooshikella harenae</name>
    <dbReference type="NCBI Taxonomy" id="2827238"/>
    <lineage>
        <taxon>Bacteria</taxon>
        <taxon>Pseudomonadati</taxon>
        <taxon>Pseudomonadota</taxon>
        <taxon>Gammaproteobacteria</taxon>
        <taxon>Oceanospirillales</taxon>
        <taxon>Zooshikellaceae</taxon>
        <taxon>Zooshikella</taxon>
    </lineage>
</organism>
<comment type="function">
    <text evidence="5">A cysteine desulfhydrase that generates hydrogen sulfide, H(2)S. The H(2)S produced by this enzyme may modulate central metabolism.</text>
</comment>
<sequence length="362" mass="40742">MTIEARHWVNTAIQKIEADFKRSADTHLIKLDIPSVPNIDLYFKDESTHPSGSLKHRLARSLFLYGLCNGWIKEGTPIIEASSGSTAISEAYFARLLGLPFIAVIPKTTAPQKIAQIEFYGGQCHLVSPDLIYAESERLAQELNGHYMDQFTFAERVTDWRGNNNIADSIFRQMSAERYPVPNWIVVSAGTGGTSATIGRYIRYHPQRHHNTQLAVVDPEHSVFIDYFNSGDSSLTSHQCSRIEGIGRPRVEPSFIATVVDRMQRIPDAASFASIHFLEKILGRKLGGSTGTNFYGTLQIISEMQQRGVHGSIVTLICDSGDRYLNTYYNDQWLKDQQFNLAPYTQALESFWDTGYLPNILQ</sequence>
<dbReference type="RefSeq" id="WP_215819193.1">
    <property type="nucleotide sequence ID" value="NZ_JAGSOY010000013.1"/>
</dbReference>
<dbReference type="Gene3D" id="3.40.50.1100">
    <property type="match status" value="2"/>
</dbReference>
<evidence type="ECO:0000256" key="3">
    <source>
        <dbReference type="ARBA" id="ARBA00022898"/>
    </source>
</evidence>
<keyword evidence="8" id="KW-1185">Reference proteome</keyword>
<evidence type="ECO:0000313" key="7">
    <source>
        <dbReference type="EMBL" id="MBU2711032.1"/>
    </source>
</evidence>
<dbReference type="Pfam" id="PF00291">
    <property type="entry name" value="PALP"/>
    <property type="match status" value="1"/>
</dbReference>
<comment type="caution">
    <text evidence="7">The sequence shown here is derived from an EMBL/GenBank/DDBJ whole genome shotgun (WGS) entry which is preliminary data.</text>
</comment>
<dbReference type="InterPro" id="IPR001926">
    <property type="entry name" value="TrpB-like_PALP"/>
</dbReference>
<dbReference type="EC" id="4.4.1.1" evidence="5"/>
<dbReference type="InterPro" id="IPR050214">
    <property type="entry name" value="Cys_Synth/Cystath_Beta-Synth"/>
</dbReference>
<evidence type="ECO:0000256" key="5">
    <source>
        <dbReference type="HAMAP-Rule" id="MF_00868"/>
    </source>
</evidence>
<dbReference type="EMBL" id="JAGSOY010000013">
    <property type="protein sequence ID" value="MBU2711032.1"/>
    <property type="molecule type" value="Genomic_DNA"/>
</dbReference>
<dbReference type="PANTHER" id="PTHR10314">
    <property type="entry name" value="CYSTATHIONINE BETA-SYNTHASE"/>
    <property type="match status" value="1"/>
</dbReference>
<comment type="similarity">
    <text evidence="5">Belongs to the cysteine synthase/cystathionine beta-synthase family. Cds1 subfamily.</text>
</comment>
<comment type="catalytic activity">
    <reaction evidence="4">
        <text>O-acetyl-L-serine + hydrogen sulfide = L-cysteine + acetate</text>
        <dbReference type="Rhea" id="RHEA:14829"/>
        <dbReference type="ChEBI" id="CHEBI:29919"/>
        <dbReference type="ChEBI" id="CHEBI:30089"/>
        <dbReference type="ChEBI" id="CHEBI:35235"/>
        <dbReference type="ChEBI" id="CHEBI:58340"/>
        <dbReference type="EC" id="2.5.1.47"/>
    </reaction>
</comment>
<keyword evidence="5" id="KW-0963">Cytoplasm</keyword>
<evidence type="ECO:0000256" key="2">
    <source>
        <dbReference type="ARBA" id="ARBA00004962"/>
    </source>
</evidence>
<gene>
    <name evidence="5" type="primary">cds1</name>
    <name evidence="7" type="ORF">KCG35_08170</name>
</gene>
<evidence type="ECO:0000259" key="6">
    <source>
        <dbReference type="Pfam" id="PF00291"/>
    </source>
</evidence>
<dbReference type="Proteomes" id="UP000690515">
    <property type="component" value="Unassembled WGS sequence"/>
</dbReference>
<accession>A0ABS5ZAE0</accession>
<evidence type="ECO:0000256" key="1">
    <source>
        <dbReference type="ARBA" id="ARBA00001933"/>
    </source>
</evidence>
<feature type="modified residue" description="N6-(pyridoxal phosphate)lysine" evidence="5">
    <location>
        <position position="55"/>
    </location>
</feature>
<reference evidence="7 8" key="1">
    <citation type="submission" date="2021-04" db="EMBL/GenBank/DDBJ databases">
        <authorList>
            <person name="Pira H."/>
            <person name="Risdian C."/>
            <person name="Wink J."/>
        </authorList>
    </citation>
    <scope>NUCLEOTIDE SEQUENCE [LARGE SCALE GENOMIC DNA]</scope>
    <source>
        <strain evidence="7 8">WH53</strain>
    </source>
</reference>